<dbReference type="AlphaFoldDB" id="A0A1V0QD51"/>
<proteinExistence type="predicted"/>
<dbReference type="Proteomes" id="UP000092631">
    <property type="component" value="Chromosome"/>
</dbReference>
<reference evidence="2" key="1">
    <citation type="submission" date="2016-04" db="EMBL/GenBank/DDBJ databases">
        <title>Complete Genome Sequences of Twelve Strains of a Stable Defined Moderately Diverse Mouse Microbiota 2 (sDMDMm2).</title>
        <authorList>
            <person name="Uchimura Y."/>
            <person name="Wyss M."/>
            <person name="Brugiroux S."/>
            <person name="Limenitakis J.P."/>
            <person name="Stecher B."/>
            <person name="McCoy K.D."/>
            <person name="Macpherson A.J."/>
        </authorList>
    </citation>
    <scope>NUCLEOTIDE SEQUENCE [LARGE SCALE GENOMIC DNA]</scope>
    <source>
        <strain evidence="2">I48</strain>
    </source>
</reference>
<evidence type="ECO:0000313" key="1">
    <source>
        <dbReference type="EMBL" id="ARE60470.1"/>
    </source>
</evidence>
<sequence length="63" mass="7442">MLYNINLISLHCVFHGIRFKVNKDWLSGIDSLLFFISPSFVFPRPKFLFSSHLCLFIPFLSNY</sequence>
<dbReference type="EMBL" id="CP015401">
    <property type="protein sequence ID" value="ARE60470.1"/>
    <property type="molecule type" value="Genomic_DNA"/>
</dbReference>
<protein>
    <submittedName>
        <fullName evidence="1">Uncharacterized protein</fullName>
    </submittedName>
</protein>
<gene>
    <name evidence="1" type="ORF">A4V03_20190</name>
</gene>
<dbReference type="KEGG" id="bcae:A4V03_20190"/>
<organism evidence="1 2">
    <name type="scientific">Bacteroides caecimuris</name>
    <dbReference type="NCBI Taxonomy" id="1796613"/>
    <lineage>
        <taxon>Bacteria</taxon>
        <taxon>Pseudomonadati</taxon>
        <taxon>Bacteroidota</taxon>
        <taxon>Bacteroidia</taxon>
        <taxon>Bacteroidales</taxon>
        <taxon>Bacteroidaceae</taxon>
        <taxon>Bacteroides</taxon>
    </lineage>
</organism>
<name>A0A1V0QD51_9BACE</name>
<evidence type="ECO:0000313" key="2">
    <source>
        <dbReference type="Proteomes" id="UP000092631"/>
    </source>
</evidence>
<keyword evidence="2" id="KW-1185">Reference proteome</keyword>
<accession>A0A1V0QD51</accession>